<dbReference type="PRINTS" id="PR01158">
    <property type="entry name" value="TOPISMRASEII"/>
</dbReference>
<comment type="caution">
    <text evidence="10">Lacks conserved residue(s) required for the propagation of feature annotation.</text>
</comment>
<keyword evidence="6" id="KW-0067">ATP-binding</keyword>
<gene>
    <name evidence="12" type="ORF">M436DRAFT_63988</name>
</gene>
<proteinExistence type="inferred from homology"/>
<comment type="similarity">
    <text evidence="3">Belongs to the type II topoisomerase family.</text>
</comment>
<evidence type="ECO:0000256" key="7">
    <source>
        <dbReference type="ARBA" id="ARBA00023029"/>
    </source>
</evidence>
<dbReference type="Pfam" id="PF00521">
    <property type="entry name" value="DNA_topoisoIV"/>
    <property type="match status" value="1"/>
</dbReference>
<accession>A0A074WI58</accession>
<dbReference type="GO" id="GO:0003918">
    <property type="term" value="F:DNA topoisomerase type II (double strand cut, ATP-hydrolyzing) activity"/>
    <property type="evidence" value="ECO:0007669"/>
    <property type="project" value="UniProtKB-EC"/>
</dbReference>
<feature type="domain" description="Topo IIA-type catalytic" evidence="11">
    <location>
        <begin position="20"/>
        <end position="461"/>
    </location>
</feature>
<dbReference type="Gene3D" id="3.90.199.10">
    <property type="entry name" value="Topoisomerase II, domain 5"/>
    <property type="match status" value="1"/>
</dbReference>
<dbReference type="PANTHER" id="PTHR10169:SF38">
    <property type="entry name" value="DNA TOPOISOMERASE 2"/>
    <property type="match status" value="1"/>
</dbReference>
<dbReference type="InterPro" id="IPR001154">
    <property type="entry name" value="TopoII_euk"/>
</dbReference>
<dbReference type="GeneID" id="25413615"/>
<reference evidence="12 13" key="1">
    <citation type="journal article" date="2014" name="BMC Genomics">
        <title>Genome sequencing of four Aureobasidium pullulans varieties: biotechnological potential, stress tolerance, and description of new species.</title>
        <authorList>
            <person name="Gostin Ar C."/>
            <person name="Ohm R.A."/>
            <person name="Kogej T."/>
            <person name="Sonjak S."/>
            <person name="Turk M."/>
            <person name="Zajc J."/>
            <person name="Zalar P."/>
            <person name="Grube M."/>
            <person name="Sun H."/>
            <person name="Han J."/>
            <person name="Sharma A."/>
            <person name="Chiniquy J."/>
            <person name="Ngan C.Y."/>
            <person name="Lipzen A."/>
            <person name="Barry K."/>
            <person name="Grigoriev I.V."/>
            <person name="Gunde-Cimerman N."/>
        </authorList>
    </citation>
    <scope>NUCLEOTIDE SEQUENCE [LARGE SCALE GENOMIC DNA]</scope>
    <source>
        <strain evidence="12 13">CBS 147.97</strain>
    </source>
</reference>
<name>A0A074WI58_9PEZI</name>
<evidence type="ECO:0000256" key="1">
    <source>
        <dbReference type="ARBA" id="ARBA00000185"/>
    </source>
</evidence>
<evidence type="ECO:0000313" key="12">
    <source>
        <dbReference type="EMBL" id="KEQ72810.1"/>
    </source>
</evidence>
<comment type="cofactor">
    <cofactor evidence="2">
        <name>Mg(2+)</name>
        <dbReference type="ChEBI" id="CHEBI:18420"/>
    </cofactor>
</comment>
<dbReference type="InterPro" id="IPR050634">
    <property type="entry name" value="DNA_Topoisomerase_II"/>
</dbReference>
<dbReference type="Gene3D" id="1.10.268.10">
    <property type="entry name" value="Topoisomerase, domain 3"/>
    <property type="match status" value="1"/>
</dbReference>
<dbReference type="STRING" id="1043004.A0A074WI58"/>
<keyword evidence="7" id="KW-0799">Topoisomerase</keyword>
<evidence type="ECO:0000256" key="4">
    <source>
        <dbReference type="ARBA" id="ARBA00012895"/>
    </source>
</evidence>
<dbReference type="HOGENOM" id="CLU_001935_3_0_1"/>
<evidence type="ECO:0000313" key="13">
    <source>
        <dbReference type="Proteomes" id="UP000027730"/>
    </source>
</evidence>
<evidence type="ECO:0000256" key="2">
    <source>
        <dbReference type="ARBA" id="ARBA00001946"/>
    </source>
</evidence>
<dbReference type="SUPFAM" id="SSF56719">
    <property type="entry name" value="Type II DNA topoisomerase"/>
    <property type="match status" value="1"/>
</dbReference>
<dbReference type="InterPro" id="IPR013758">
    <property type="entry name" value="Topo_IIA_A/C_ab"/>
</dbReference>
<dbReference type="InterPro" id="IPR013757">
    <property type="entry name" value="Topo_IIA_A_a_sf"/>
</dbReference>
<dbReference type="EC" id="5.6.2.2" evidence="4"/>
<evidence type="ECO:0000256" key="10">
    <source>
        <dbReference type="PROSITE-ProRule" id="PRU01384"/>
    </source>
</evidence>
<dbReference type="GO" id="GO:0006265">
    <property type="term" value="P:DNA topological change"/>
    <property type="evidence" value="ECO:0007669"/>
    <property type="project" value="InterPro"/>
</dbReference>
<organism evidence="12 13">
    <name type="scientific">Aureobasidium namibiae CBS 147.97</name>
    <dbReference type="NCBI Taxonomy" id="1043004"/>
    <lineage>
        <taxon>Eukaryota</taxon>
        <taxon>Fungi</taxon>
        <taxon>Dikarya</taxon>
        <taxon>Ascomycota</taxon>
        <taxon>Pezizomycotina</taxon>
        <taxon>Dothideomycetes</taxon>
        <taxon>Dothideomycetidae</taxon>
        <taxon>Dothideales</taxon>
        <taxon>Saccotheciaceae</taxon>
        <taxon>Aureobasidium</taxon>
    </lineage>
</organism>
<dbReference type="GO" id="GO:0005524">
    <property type="term" value="F:ATP binding"/>
    <property type="evidence" value="ECO:0007669"/>
    <property type="project" value="UniProtKB-KW"/>
</dbReference>
<dbReference type="InterPro" id="IPR013760">
    <property type="entry name" value="Topo_IIA-like_dom_sf"/>
</dbReference>
<evidence type="ECO:0000256" key="3">
    <source>
        <dbReference type="ARBA" id="ARBA00011080"/>
    </source>
</evidence>
<dbReference type="GO" id="GO:0005634">
    <property type="term" value="C:nucleus"/>
    <property type="evidence" value="ECO:0007669"/>
    <property type="project" value="TreeGrafter"/>
</dbReference>
<evidence type="ECO:0000256" key="6">
    <source>
        <dbReference type="ARBA" id="ARBA00022840"/>
    </source>
</evidence>
<dbReference type="InterPro" id="IPR002205">
    <property type="entry name" value="Topo_IIA_dom_A"/>
</dbReference>
<dbReference type="RefSeq" id="XP_013427130.1">
    <property type="nucleotide sequence ID" value="XM_013571676.1"/>
</dbReference>
<protein>
    <recommendedName>
        <fullName evidence="4">DNA topoisomerase (ATP-hydrolyzing)</fullName>
        <ecNumber evidence="4">5.6.2.2</ecNumber>
    </recommendedName>
</protein>
<dbReference type="Proteomes" id="UP000027730">
    <property type="component" value="Unassembled WGS sequence"/>
</dbReference>
<dbReference type="Gene3D" id="3.30.1360.40">
    <property type="match status" value="1"/>
</dbReference>
<keyword evidence="5" id="KW-0547">Nucleotide-binding</keyword>
<dbReference type="GO" id="GO:0000819">
    <property type="term" value="P:sister chromatid segregation"/>
    <property type="evidence" value="ECO:0007669"/>
    <property type="project" value="TreeGrafter"/>
</dbReference>
<dbReference type="GO" id="GO:0003677">
    <property type="term" value="F:DNA binding"/>
    <property type="evidence" value="ECO:0007669"/>
    <property type="project" value="UniProtKB-UniRule"/>
</dbReference>
<dbReference type="PANTHER" id="PTHR10169">
    <property type="entry name" value="DNA TOPOISOMERASE/GYRASE"/>
    <property type="match status" value="1"/>
</dbReference>
<dbReference type="OrthoDB" id="276498at2759"/>
<comment type="catalytic activity">
    <reaction evidence="1">
        <text>ATP-dependent breakage, passage and rejoining of double-stranded DNA.</text>
        <dbReference type="EC" id="5.6.2.2"/>
    </reaction>
</comment>
<keyword evidence="8 10" id="KW-0238">DNA-binding</keyword>
<keyword evidence="9 12" id="KW-0413">Isomerase</keyword>
<evidence type="ECO:0000256" key="5">
    <source>
        <dbReference type="ARBA" id="ARBA00022741"/>
    </source>
</evidence>
<keyword evidence="13" id="KW-1185">Reference proteome</keyword>
<dbReference type="AlphaFoldDB" id="A0A074WI58"/>
<dbReference type="SMART" id="SM00434">
    <property type="entry name" value="TOP4c"/>
    <property type="match status" value="1"/>
</dbReference>
<dbReference type="PROSITE" id="PS52040">
    <property type="entry name" value="TOPO_IIA"/>
    <property type="match status" value="1"/>
</dbReference>
<dbReference type="EMBL" id="KL584710">
    <property type="protein sequence ID" value="KEQ72810.1"/>
    <property type="molecule type" value="Genomic_DNA"/>
</dbReference>
<evidence type="ECO:0000256" key="9">
    <source>
        <dbReference type="ARBA" id="ARBA00023235"/>
    </source>
</evidence>
<evidence type="ECO:0000256" key="8">
    <source>
        <dbReference type="ARBA" id="ARBA00023125"/>
    </source>
</evidence>
<evidence type="ECO:0000259" key="11">
    <source>
        <dbReference type="PROSITE" id="PS52040"/>
    </source>
</evidence>
<sequence>MTNVEKEQFNIAETQPWRVLPSIIDGLISSQRKILHTLLQPKTQKEIKVNELANKVAILYTQDPDRLEIEQSIIQLAQNFVGANNINYLEPNGWFGSRRDGGKDAAEGRFIYTKLSNITRTILSEGGDMGLARRVRKGKLGEPRTYNPAIPMILVNGYEARGQDWQTYIPPYNPKDVIANLRRRVRGASKSDMQPMQPWFRNWTGQVKTLGQTHHSFRGTTCKISENVLEVTELPPRLWTQDFRSELDKHISEHSPPMFKSYTEHPINQGVRFEIHLDTCTTDIVTQGSLETTLQLHKNISTDSMIALDGLGNVQRYATELDILEDFYLSKLKSYTWNKTCQLLAIKRELTKLDDQSRFVKLLLQGDLDMSTDRSTLVTQLIKHNLTPVENLDDMFVATKKRKRDVHDKSTVSGYEHLFEMTVASMLPGPMRELDLLITNKKAEIAELDLRSIGDIWEGELQVIEEEWNRQLEYDRMHPQSSSCEKCGGLECRIAG</sequence>
<dbReference type="GO" id="GO:0000712">
    <property type="term" value="P:resolution of meiotic recombination intermediates"/>
    <property type="evidence" value="ECO:0007669"/>
    <property type="project" value="TreeGrafter"/>
</dbReference>